<dbReference type="SUPFAM" id="SSF69279">
    <property type="entry name" value="Phage tail proteins"/>
    <property type="match status" value="1"/>
</dbReference>
<evidence type="ECO:0000313" key="1">
    <source>
        <dbReference type="EMBL" id="MBB5148661.1"/>
    </source>
</evidence>
<keyword evidence="2" id="KW-1185">Reference proteome</keyword>
<name>A0A840PV97_URETH</name>
<dbReference type="RefSeq" id="WP_168412168.1">
    <property type="nucleotide sequence ID" value="NZ_JAAXPW010000008.1"/>
</dbReference>
<proteinExistence type="predicted"/>
<dbReference type="Pfam" id="PF05954">
    <property type="entry name" value="Phage_GPD"/>
    <property type="match status" value="1"/>
</dbReference>
<dbReference type="EMBL" id="JACHGZ010000008">
    <property type="protein sequence ID" value="MBB5148661.1"/>
    <property type="molecule type" value="Genomic_DNA"/>
</dbReference>
<sequence length="344" mass="39380">MNQSTDIGRRTSLFIEYNHQDITAELKNFITGWTYTDNLSGEIDNLEITLQDRDALWLNDWFPRKGSIIKPTLYKTRWNREELKTKIGEFEIDEITGNGPPSRIVIKALSITEANSLRGQQKSRAWEKATLKTVASDIAKANGMKLYYQSSEVIKKDRWEQEGETDLSYLYSICKDAGLCLKLANKTIVILDEADYEAKPPVATIIRHSKSTDPIKVINYAFKTSLFDTYAACKVKYRNSRKNRTYSATFTPPNVPNNIGRILYINEEVSSNEEAYRLAKKRLREKNKNATTITLTVTSLIHIDAGMTFNLIGFGRINGKYIATKVIHRESNITLHLRRCLEGY</sequence>
<organism evidence="1 2">
    <name type="scientific">Ureibacillus thermosphaericus</name>
    <dbReference type="NCBI Taxonomy" id="51173"/>
    <lineage>
        <taxon>Bacteria</taxon>
        <taxon>Bacillati</taxon>
        <taxon>Bacillota</taxon>
        <taxon>Bacilli</taxon>
        <taxon>Bacillales</taxon>
        <taxon>Caryophanaceae</taxon>
        <taxon>Ureibacillus</taxon>
    </lineage>
</organism>
<dbReference type="AlphaFoldDB" id="A0A840PV97"/>
<reference evidence="1 2" key="1">
    <citation type="submission" date="2020-08" db="EMBL/GenBank/DDBJ databases">
        <title>Genomic Encyclopedia of Type Strains, Phase IV (KMG-IV): sequencing the most valuable type-strain genomes for metagenomic binning, comparative biology and taxonomic classification.</title>
        <authorList>
            <person name="Goeker M."/>
        </authorList>
    </citation>
    <scope>NUCLEOTIDE SEQUENCE [LARGE SCALE GENOMIC DNA]</scope>
    <source>
        <strain evidence="1 2">DSM 10633</strain>
    </source>
</reference>
<protein>
    <submittedName>
        <fullName evidence="1">Uncharacterized protein</fullName>
    </submittedName>
</protein>
<evidence type="ECO:0000313" key="2">
    <source>
        <dbReference type="Proteomes" id="UP000557217"/>
    </source>
</evidence>
<accession>A0A840PV97</accession>
<dbReference type="Proteomes" id="UP000557217">
    <property type="component" value="Unassembled WGS sequence"/>
</dbReference>
<gene>
    <name evidence="1" type="ORF">HNR36_001047</name>
</gene>
<comment type="caution">
    <text evidence="1">The sequence shown here is derived from an EMBL/GenBank/DDBJ whole genome shotgun (WGS) entry which is preliminary data.</text>
</comment>